<dbReference type="InterPro" id="IPR025943">
    <property type="entry name" value="Sigma_54_int_dom_ATP-bd_2"/>
</dbReference>
<dbReference type="Gene3D" id="3.40.50.300">
    <property type="entry name" value="P-loop containing nucleotide triphosphate hydrolases"/>
    <property type="match status" value="1"/>
</dbReference>
<dbReference type="SUPFAM" id="SSF52540">
    <property type="entry name" value="P-loop containing nucleoside triphosphate hydrolases"/>
    <property type="match status" value="1"/>
</dbReference>
<protein>
    <submittedName>
        <fullName evidence="10">Sigma-54-dependent Fis family transcriptional regulator</fullName>
    </submittedName>
</protein>
<dbReference type="SMART" id="SM00448">
    <property type="entry name" value="REC"/>
    <property type="match status" value="1"/>
</dbReference>
<comment type="caution">
    <text evidence="10">The sequence shown here is derived from an EMBL/GenBank/DDBJ whole genome shotgun (WGS) entry which is preliminary data.</text>
</comment>
<dbReference type="GO" id="GO:0005524">
    <property type="term" value="F:ATP binding"/>
    <property type="evidence" value="ECO:0007669"/>
    <property type="project" value="UniProtKB-KW"/>
</dbReference>
<keyword evidence="5" id="KW-0010">Activator</keyword>
<dbReference type="InterPro" id="IPR011006">
    <property type="entry name" value="CheY-like_superfamily"/>
</dbReference>
<dbReference type="GO" id="GO:0000160">
    <property type="term" value="P:phosphorelay signal transduction system"/>
    <property type="evidence" value="ECO:0007669"/>
    <property type="project" value="InterPro"/>
</dbReference>
<dbReference type="SMART" id="SM00382">
    <property type="entry name" value="AAA"/>
    <property type="match status" value="1"/>
</dbReference>
<evidence type="ECO:0000313" key="10">
    <source>
        <dbReference type="EMBL" id="MBC8317523.1"/>
    </source>
</evidence>
<evidence type="ECO:0000259" key="8">
    <source>
        <dbReference type="PROSITE" id="PS50045"/>
    </source>
</evidence>
<evidence type="ECO:0000259" key="9">
    <source>
        <dbReference type="PROSITE" id="PS50110"/>
    </source>
</evidence>
<accession>A0A8J6NF42</accession>
<name>A0A8J6NF42_9BACT</name>
<dbReference type="InterPro" id="IPR025662">
    <property type="entry name" value="Sigma_54_int_dom_ATP-bd_1"/>
</dbReference>
<dbReference type="FunFam" id="3.40.50.300:FF:000006">
    <property type="entry name" value="DNA-binding transcriptional regulator NtrC"/>
    <property type="match status" value="1"/>
</dbReference>
<dbReference type="InterPro" id="IPR058031">
    <property type="entry name" value="AAA_lid_NorR"/>
</dbReference>
<keyword evidence="6" id="KW-0804">Transcription</keyword>
<dbReference type="SUPFAM" id="SSF46689">
    <property type="entry name" value="Homeodomain-like"/>
    <property type="match status" value="1"/>
</dbReference>
<dbReference type="EMBL" id="JACNJZ010000092">
    <property type="protein sequence ID" value="MBC8317523.1"/>
    <property type="molecule type" value="Genomic_DNA"/>
</dbReference>
<dbReference type="InterPro" id="IPR001789">
    <property type="entry name" value="Sig_transdc_resp-reg_receiver"/>
</dbReference>
<sequence>MKKHRILVVDDEKLVCWSLSEMLTEAGFEVETALTGADARALFESFQPEMVLLDVRLPDANGIELLSEFKSQDEDVVVVMITAYADADSAVNALKIGADDYIGKPFDLDNIKHVVNKSFEKKKLRNEVDHFRRELRKKYDYDNLIGNSPQIIDVFKMIKVCAQTDAKIVLVLGESGTGKQLVARAIHYHSARTDAPFIETNCAAIPENLLENELFGHEKGAFTDASRKHKGMFESAEGGSVFLDEIGDMPLAMQAKVLKIIDSNKFRRLGGDKDLDTDVRLITATNQDLQQMVKEKKFRGDLFYRLNVMTIQIPPLRDRKDDIPSLVNYFIERLNEEYGRSVEGISPEALDCLAAYDWPGNVRELRNAVERAMMLEEGRMLSSQLFKQQLAIAGNGAPSAVHQPVSTQGAGAGDGYITLPPDGISLEDVETQLIRQAMERFDGNQTQAAKCLHMSRDTLRYRIKKFELQDIGK</sequence>
<keyword evidence="2" id="KW-0067">ATP-binding</keyword>
<dbReference type="PROSITE" id="PS00676">
    <property type="entry name" value="SIGMA54_INTERACT_2"/>
    <property type="match status" value="1"/>
</dbReference>
<keyword evidence="4" id="KW-0238">DNA-binding</keyword>
<evidence type="ECO:0000256" key="1">
    <source>
        <dbReference type="ARBA" id="ARBA00022741"/>
    </source>
</evidence>
<dbReference type="GO" id="GO:0043565">
    <property type="term" value="F:sequence-specific DNA binding"/>
    <property type="evidence" value="ECO:0007669"/>
    <property type="project" value="InterPro"/>
</dbReference>
<keyword evidence="3" id="KW-0805">Transcription regulation</keyword>
<dbReference type="InterPro" id="IPR002078">
    <property type="entry name" value="Sigma_54_int"/>
</dbReference>
<evidence type="ECO:0000256" key="2">
    <source>
        <dbReference type="ARBA" id="ARBA00022840"/>
    </source>
</evidence>
<dbReference type="Proteomes" id="UP000614424">
    <property type="component" value="Unassembled WGS sequence"/>
</dbReference>
<dbReference type="CDD" id="cd00009">
    <property type="entry name" value="AAA"/>
    <property type="match status" value="1"/>
</dbReference>
<dbReference type="FunFam" id="1.10.8.60:FF:000014">
    <property type="entry name" value="DNA-binding transcriptional regulator NtrC"/>
    <property type="match status" value="1"/>
</dbReference>
<dbReference type="PROSITE" id="PS50110">
    <property type="entry name" value="RESPONSE_REGULATORY"/>
    <property type="match status" value="1"/>
</dbReference>
<dbReference type="Pfam" id="PF25601">
    <property type="entry name" value="AAA_lid_14"/>
    <property type="match status" value="1"/>
</dbReference>
<feature type="domain" description="Sigma-54 factor interaction" evidence="8">
    <location>
        <begin position="144"/>
        <end position="374"/>
    </location>
</feature>
<dbReference type="PANTHER" id="PTHR32071:SF113">
    <property type="entry name" value="ALGINATE BIOSYNTHESIS TRANSCRIPTIONAL REGULATORY PROTEIN ALGB"/>
    <property type="match status" value="1"/>
</dbReference>
<evidence type="ECO:0000313" key="11">
    <source>
        <dbReference type="Proteomes" id="UP000614424"/>
    </source>
</evidence>
<keyword evidence="7" id="KW-0597">Phosphoprotein</keyword>
<evidence type="ECO:0000256" key="6">
    <source>
        <dbReference type="ARBA" id="ARBA00023163"/>
    </source>
</evidence>
<dbReference type="Gene3D" id="3.40.50.2300">
    <property type="match status" value="1"/>
</dbReference>
<feature type="modified residue" description="4-aspartylphosphate" evidence="7">
    <location>
        <position position="54"/>
    </location>
</feature>
<gene>
    <name evidence="10" type="ORF">H8E41_06420</name>
</gene>
<dbReference type="InterPro" id="IPR002197">
    <property type="entry name" value="HTH_Fis"/>
</dbReference>
<evidence type="ECO:0000256" key="7">
    <source>
        <dbReference type="PROSITE-ProRule" id="PRU00169"/>
    </source>
</evidence>
<dbReference type="InterPro" id="IPR009057">
    <property type="entry name" value="Homeodomain-like_sf"/>
</dbReference>
<feature type="domain" description="Response regulatory" evidence="9">
    <location>
        <begin position="5"/>
        <end position="119"/>
    </location>
</feature>
<dbReference type="Pfam" id="PF02954">
    <property type="entry name" value="HTH_8"/>
    <property type="match status" value="1"/>
</dbReference>
<dbReference type="Pfam" id="PF00158">
    <property type="entry name" value="Sigma54_activat"/>
    <property type="match status" value="1"/>
</dbReference>
<keyword evidence="1" id="KW-0547">Nucleotide-binding</keyword>
<dbReference type="SUPFAM" id="SSF52172">
    <property type="entry name" value="CheY-like"/>
    <property type="match status" value="1"/>
</dbReference>
<dbReference type="InterPro" id="IPR025944">
    <property type="entry name" value="Sigma_54_int_dom_CS"/>
</dbReference>
<dbReference type="InterPro" id="IPR003593">
    <property type="entry name" value="AAA+_ATPase"/>
</dbReference>
<dbReference type="PROSITE" id="PS00688">
    <property type="entry name" value="SIGMA54_INTERACT_3"/>
    <property type="match status" value="1"/>
</dbReference>
<dbReference type="PANTHER" id="PTHR32071">
    <property type="entry name" value="TRANSCRIPTIONAL REGULATORY PROTEIN"/>
    <property type="match status" value="1"/>
</dbReference>
<organism evidence="10 11">
    <name type="scientific">Candidatus Desulfobia pelagia</name>
    <dbReference type="NCBI Taxonomy" id="2841692"/>
    <lineage>
        <taxon>Bacteria</taxon>
        <taxon>Pseudomonadati</taxon>
        <taxon>Thermodesulfobacteriota</taxon>
        <taxon>Desulfobulbia</taxon>
        <taxon>Desulfobulbales</taxon>
        <taxon>Desulfobulbaceae</taxon>
        <taxon>Candidatus Desulfobia</taxon>
    </lineage>
</organism>
<dbReference type="Gene3D" id="1.10.10.60">
    <property type="entry name" value="Homeodomain-like"/>
    <property type="match status" value="1"/>
</dbReference>
<evidence type="ECO:0000256" key="3">
    <source>
        <dbReference type="ARBA" id="ARBA00023015"/>
    </source>
</evidence>
<dbReference type="AlphaFoldDB" id="A0A8J6NF42"/>
<dbReference type="PROSITE" id="PS50045">
    <property type="entry name" value="SIGMA54_INTERACT_4"/>
    <property type="match status" value="1"/>
</dbReference>
<dbReference type="PRINTS" id="PR01590">
    <property type="entry name" value="HTHFIS"/>
</dbReference>
<dbReference type="InterPro" id="IPR027417">
    <property type="entry name" value="P-loop_NTPase"/>
</dbReference>
<evidence type="ECO:0000256" key="5">
    <source>
        <dbReference type="ARBA" id="ARBA00023159"/>
    </source>
</evidence>
<dbReference type="PROSITE" id="PS00675">
    <property type="entry name" value="SIGMA54_INTERACT_1"/>
    <property type="match status" value="1"/>
</dbReference>
<reference evidence="10 11" key="1">
    <citation type="submission" date="2020-08" db="EMBL/GenBank/DDBJ databases">
        <title>Bridging the membrane lipid divide: bacteria of the FCB group superphylum have the potential to synthesize archaeal ether lipids.</title>
        <authorList>
            <person name="Villanueva L."/>
            <person name="Von Meijenfeldt F.A.B."/>
            <person name="Westbye A.B."/>
            <person name="Yadav S."/>
            <person name="Hopmans E.C."/>
            <person name="Dutilh B.E."/>
            <person name="Sinninghe Damste J.S."/>
        </authorList>
    </citation>
    <scope>NUCLEOTIDE SEQUENCE [LARGE SCALE GENOMIC DNA]</scope>
    <source>
        <strain evidence="10">NIOZ-UU47</strain>
    </source>
</reference>
<dbReference type="Pfam" id="PF00072">
    <property type="entry name" value="Response_reg"/>
    <property type="match status" value="1"/>
</dbReference>
<proteinExistence type="predicted"/>
<dbReference type="Gene3D" id="1.10.8.60">
    <property type="match status" value="1"/>
</dbReference>
<evidence type="ECO:0000256" key="4">
    <source>
        <dbReference type="ARBA" id="ARBA00023125"/>
    </source>
</evidence>
<dbReference type="GO" id="GO:0006355">
    <property type="term" value="P:regulation of DNA-templated transcription"/>
    <property type="evidence" value="ECO:0007669"/>
    <property type="project" value="InterPro"/>
</dbReference>